<gene>
    <name evidence="2" type="ordered locus">CNE_2c14200</name>
</gene>
<dbReference type="EMBL" id="CP002878">
    <property type="protein sequence ID" value="AEI80383.1"/>
    <property type="molecule type" value="Genomic_DNA"/>
</dbReference>
<evidence type="ECO:0000313" key="3">
    <source>
        <dbReference type="Proteomes" id="UP000006798"/>
    </source>
</evidence>
<dbReference type="HOGENOM" id="CLU_111114_0_0_4"/>
<dbReference type="Proteomes" id="UP000006798">
    <property type="component" value="Chromosome 2"/>
</dbReference>
<feature type="signal peptide" evidence="1">
    <location>
        <begin position="1"/>
        <end position="38"/>
    </location>
</feature>
<dbReference type="AlphaFoldDB" id="F8GNT4"/>
<accession>F8GNT4</accession>
<organism evidence="2 3">
    <name type="scientific">Cupriavidus necator (strain ATCC 43291 / DSM 13513 / CCUG 52238 / LMG 8453 / N-1)</name>
    <name type="common">Ralstonia eutropha</name>
    <dbReference type="NCBI Taxonomy" id="1042878"/>
    <lineage>
        <taxon>Bacteria</taxon>
        <taxon>Pseudomonadati</taxon>
        <taxon>Pseudomonadota</taxon>
        <taxon>Betaproteobacteria</taxon>
        <taxon>Burkholderiales</taxon>
        <taxon>Burkholderiaceae</taxon>
        <taxon>Cupriavidus</taxon>
    </lineage>
</organism>
<proteinExistence type="predicted"/>
<evidence type="ECO:0000256" key="1">
    <source>
        <dbReference type="SAM" id="SignalP"/>
    </source>
</evidence>
<name>F8GNT4_CUPNN</name>
<sequence length="212" mass="22379">MGHREWAQCKSDQRGYSMKRTTLLAAAVMVAATASAWAQPETRVDVTQSAGQATATGTAKLTAKIVKIDVPTRTVSLKSADGRTTDLVVGPEARNFEQLKVGDTVTIEYKEALTMSLKKGSGPLAMREREISDRAAPGAKPGGTIGREVTVTADVVAVNTSTKTVTLKGPKGRTVDLLVEDPERIKGIKKGDRVEAVYTEAVAVSVQPGAGK</sequence>
<evidence type="ECO:0000313" key="2">
    <source>
        <dbReference type="EMBL" id="AEI80383.1"/>
    </source>
</evidence>
<protein>
    <recommendedName>
        <fullName evidence="4">DUF5666 domain-containing protein</fullName>
    </recommendedName>
</protein>
<reference evidence="2 3" key="1">
    <citation type="journal article" date="2011" name="J. Bacteriol.">
        <title>Complete genome sequence of the type strain Cupriavidus necator N-1.</title>
        <authorList>
            <person name="Poehlein A."/>
            <person name="Kusian B."/>
            <person name="Friedrich B."/>
            <person name="Daniel R."/>
            <person name="Bowien B."/>
        </authorList>
    </citation>
    <scope>NUCLEOTIDE SEQUENCE [LARGE SCALE GENOMIC DNA]</scope>
    <source>
        <strain evidence="3">ATCC 43291 / DSM 13513 / CCUG 52238 / LMG 8453 / N-1</strain>
    </source>
</reference>
<feature type="chain" id="PRO_5003377743" description="DUF5666 domain-containing protein" evidence="1">
    <location>
        <begin position="39"/>
        <end position="212"/>
    </location>
</feature>
<dbReference type="KEGG" id="cnc:CNE_2c14200"/>
<evidence type="ECO:0008006" key="4">
    <source>
        <dbReference type="Google" id="ProtNLM"/>
    </source>
</evidence>
<keyword evidence="1" id="KW-0732">Signal</keyword>